<dbReference type="EMBL" id="DS113742">
    <property type="protein sequence ID" value="EAX96818.1"/>
    <property type="molecule type" value="Genomic_DNA"/>
</dbReference>
<dbReference type="SUPFAM" id="SSF54160">
    <property type="entry name" value="Chromo domain-like"/>
    <property type="match status" value="1"/>
</dbReference>
<evidence type="ECO:0000313" key="5">
    <source>
        <dbReference type="Proteomes" id="UP000001542"/>
    </source>
</evidence>
<dbReference type="InterPro" id="IPR016197">
    <property type="entry name" value="Chromo-like_dom_sf"/>
</dbReference>
<dbReference type="GO" id="GO:0003682">
    <property type="term" value="F:chromatin binding"/>
    <property type="evidence" value="ECO:0000318"/>
    <property type="project" value="GO_Central"/>
</dbReference>
<dbReference type="InParanoid" id="A2FE46"/>
<protein>
    <recommendedName>
        <fullName evidence="3">Chromo domain-containing protein</fullName>
    </recommendedName>
</protein>
<dbReference type="RefSeq" id="XP_001309748.1">
    <property type="nucleotide sequence ID" value="XM_001309747.1"/>
</dbReference>
<organism evidence="4 5">
    <name type="scientific">Trichomonas vaginalis (strain ATCC PRA-98 / G3)</name>
    <dbReference type="NCBI Taxonomy" id="412133"/>
    <lineage>
        <taxon>Eukaryota</taxon>
        <taxon>Metamonada</taxon>
        <taxon>Parabasalia</taxon>
        <taxon>Trichomonadida</taxon>
        <taxon>Trichomonadidae</taxon>
        <taxon>Trichomonas</taxon>
    </lineage>
</organism>
<reference evidence="4" key="1">
    <citation type="submission" date="2006-10" db="EMBL/GenBank/DDBJ databases">
        <authorList>
            <person name="Amadeo P."/>
            <person name="Zhao Q."/>
            <person name="Wortman J."/>
            <person name="Fraser-Liggett C."/>
            <person name="Carlton J."/>
        </authorList>
    </citation>
    <scope>NUCLEOTIDE SEQUENCE</scope>
    <source>
        <strain evidence="4">G3</strain>
    </source>
</reference>
<dbReference type="Gene3D" id="2.40.50.40">
    <property type="match status" value="1"/>
</dbReference>
<dbReference type="InterPro" id="IPR000953">
    <property type="entry name" value="Chromo/chromo_shadow_dom"/>
</dbReference>
<dbReference type="Pfam" id="PF00385">
    <property type="entry name" value="Chromo"/>
    <property type="match status" value="1"/>
</dbReference>
<dbReference type="STRING" id="5722.A2FE46"/>
<reference evidence="4" key="2">
    <citation type="journal article" date="2007" name="Science">
        <title>Draft genome sequence of the sexually transmitted pathogen Trichomonas vaginalis.</title>
        <authorList>
            <person name="Carlton J.M."/>
            <person name="Hirt R.P."/>
            <person name="Silva J.C."/>
            <person name="Delcher A.L."/>
            <person name="Schatz M."/>
            <person name="Zhao Q."/>
            <person name="Wortman J.R."/>
            <person name="Bidwell S.L."/>
            <person name="Alsmark U.C.M."/>
            <person name="Besteiro S."/>
            <person name="Sicheritz-Ponten T."/>
            <person name="Noel C.J."/>
            <person name="Dacks J.B."/>
            <person name="Foster P.G."/>
            <person name="Simillion C."/>
            <person name="Van de Peer Y."/>
            <person name="Miranda-Saavedra D."/>
            <person name="Barton G.J."/>
            <person name="Westrop G.D."/>
            <person name="Mueller S."/>
            <person name="Dessi D."/>
            <person name="Fiori P.L."/>
            <person name="Ren Q."/>
            <person name="Paulsen I."/>
            <person name="Zhang H."/>
            <person name="Bastida-Corcuera F.D."/>
            <person name="Simoes-Barbosa A."/>
            <person name="Brown M.T."/>
            <person name="Hayes R.D."/>
            <person name="Mukherjee M."/>
            <person name="Okumura C.Y."/>
            <person name="Schneider R."/>
            <person name="Smith A.J."/>
            <person name="Vanacova S."/>
            <person name="Villalvazo M."/>
            <person name="Haas B.J."/>
            <person name="Pertea M."/>
            <person name="Feldblyum T.V."/>
            <person name="Utterback T.R."/>
            <person name="Shu C.L."/>
            <person name="Osoegawa K."/>
            <person name="de Jong P.J."/>
            <person name="Hrdy I."/>
            <person name="Horvathova L."/>
            <person name="Zubacova Z."/>
            <person name="Dolezal P."/>
            <person name="Malik S.B."/>
            <person name="Logsdon J.M. Jr."/>
            <person name="Henze K."/>
            <person name="Gupta A."/>
            <person name="Wang C.C."/>
            <person name="Dunne R.L."/>
            <person name="Upcroft J.A."/>
            <person name="Upcroft P."/>
            <person name="White O."/>
            <person name="Salzberg S.L."/>
            <person name="Tang P."/>
            <person name="Chiu C.-H."/>
            <person name="Lee Y.-S."/>
            <person name="Embley T.M."/>
            <person name="Coombs G.H."/>
            <person name="Mottram J.C."/>
            <person name="Tachezy J."/>
            <person name="Fraser-Liggett C.M."/>
            <person name="Johnson P.J."/>
        </authorList>
    </citation>
    <scope>NUCLEOTIDE SEQUENCE [LARGE SCALE GENOMIC DNA]</scope>
    <source>
        <strain evidence="4">G3</strain>
    </source>
</reference>
<proteinExistence type="predicted"/>
<evidence type="ECO:0000256" key="1">
    <source>
        <dbReference type="ARBA" id="ARBA00004123"/>
    </source>
</evidence>
<evidence type="ECO:0000256" key="2">
    <source>
        <dbReference type="ARBA" id="ARBA00023242"/>
    </source>
</evidence>
<keyword evidence="2" id="KW-0539">Nucleus</keyword>
<dbReference type="PROSITE" id="PS50013">
    <property type="entry name" value="CHROMO_2"/>
    <property type="match status" value="1"/>
</dbReference>
<dbReference type="SMART" id="SM00298">
    <property type="entry name" value="CHROMO"/>
    <property type="match status" value="1"/>
</dbReference>
<feature type="domain" description="Chromo" evidence="3">
    <location>
        <begin position="14"/>
        <end position="73"/>
    </location>
</feature>
<evidence type="ECO:0000259" key="3">
    <source>
        <dbReference type="PROSITE" id="PS50013"/>
    </source>
</evidence>
<dbReference type="KEGG" id="tva:4754594"/>
<dbReference type="InterPro" id="IPR051219">
    <property type="entry name" value="Heterochromatin_chromo-domain"/>
</dbReference>
<dbReference type="AlphaFoldDB" id="A2FE46"/>
<dbReference type="GO" id="GO:0005721">
    <property type="term" value="C:pericentric heterochromatin"/>
    <property type="evidence" value="ECO:0000318"/>
    <property type="project" value="GO_Central"/>
</dbReference>
<gene>
    <name evidence="4" type="ORF">TVAG_107050</name>
</gene>
<dbReference type="PANTHER" id="PTHR22812">
    <property type="entry name" value="CHROMOBOX PROTEIN"/>
    <property type="match status" value="1"/>
</dbReference>
<dbReference type="CDD" id="cd00024">
    <property type="entry name" value="CD_CSD"/>
    <property type="match status" value="1"/>
</dbReference>
<evidence type="ECO:0000313" key="4">
    <source>
        <dbReference type="EMBL" id="EAX96818.1"/>
    </source>
</evidence>
<keyword evidence="5" id="KW-1185">Reference proteome</keyword>
<dbReference type="Proteomes" id="UP000001542">
    <property type="component" value="Unassembled WGS sequence"/>
</dbReference>
<dbReference type="GO" id="GO:0005634">
    <property type="term" value="C:nucleus"/>
    <property type="evidence" value="ECO:0007669"/>
    <property type="project" value="UniProtKB-SubCell"/>
</dbReference>
<dbReference type="GO" id="GO:0031507">
    <property type="term" value="P:heterochromatin formation"/>
    <property type="evidence" value="ECO:0000318"/>
    <property type="project" value="GO_Central"/>
</dbReference>
<comment type="subcellular location">
    <subcellularLocation>
        <location evidence="1">Nucleus</location>
    </subcellularLocation>
</comment>
<dbReference type="OrthoDB" id="433924at2759"/>
<sequence>MSEESSSESLVEQFEVEAVVDHRWINGKIQYRLHWKGYPDSEDTWEEDNENLQRHDLISNYIARKGPKSNFFDIFTKQNEIPKGLRIEIKDAYKKDGEIKYKTVDSKGTTRILSSTEAVRQFPLEVFEYLQNVYLDKYLD</sequence>
<dbReference type="InterPro" id="IPR023780">
    <property type="entry name" value="Chromo_domain"/>
</dbReference>
<dbReference type="VEuPathDB" id="TrichDB:TVAG_107050"/>
<name>A2FE46_TRIV3</name>
<dbReference type="VEuPathDB" id="TrichDB:TVAGG3_0429980"/>
<accession>A2FE46</accession>